<sequence length="116" mass="12883">MSTPALSTATRQALRPLVFRVLLLRDTIAALPANRRLAQLPALADYVPHAVALLTSVSHGEAGPCFQARATTLLRLHQLLEPAATQQPYARYRSKLLAVLNRYLRLLLHQLQRADP</sequence>
<evidence type="ECO:0000313" key="2">
    <source>
        <dbReference type="Proteomes" id="UP001176429"/>
    </source>
</evidence>
<evidence type="ECO:0000313" key="1">
    <source>
        <dbReference type="EMBL" id="MDO7875507.1"/>
    </source>
</evidence>
<dbReference type="EMBL" id="JAUQSY010000007">
    <property type="protein sequence ID" value="MDO7875507.1"/>
    <property type="molecule type" value="Genomic_DNA"/>
</dbReference>
<gene>
    <name evidence="1" type="ORF">Q5H93_12255</name>
</gene>
<protein>
    <submittedName>
        <fullName evidence="1">Uncharacterized protein</fullName>
    </submittedName>
</protein>
<comment type="caution">
    <text evidence="1">The sequence shown here is derived from an EMBL/GenBank/DDBJ whole genome shotgun (WGS) entry which is preliminary data.</text>
</comment>
<name>A0ABT9BBD6_9BACT</name>
<keyword evidence="2" id="KW-1185">Reference proteome</keyword>
<accession>A0ABT9BBD6</accession>
<dbReference type="Proteomes" id="UP001176429">
    <property type="component" value="Unassembled WGS sequence"/>
</dbReference>
<proteinExistence type="predicted"/>
<dbReference type="RefSeq" id="WP_305006818.1">
    <property type="nucleotide sequence ID" value="NZ_JAUQSY010000007.1"/>
</dbReference>
<reference evidence="1" key="1">
    <citation type="submission" date="2023-07" db="EMBL/GenBank/DDBJ databases">
        <authorList>
            <person name="Kim M.K."/>
        </authorList>
    </citation>
    <scope>NUCLEOTIDE SEQUENCE</scope>
    <source>
        <strain evidence="1">ASUV-10-1</strain>
    </source>
</reference>
<organism evidence="1 2">
    <name type="scientific">Hymenobacter aranciens</name>
    <dbReference type="NCBI Taxonomy" id="3063996"/>
    <lineage>
        <taxon>Bacteria</taxon>
        <taxon>Pseudomonadati</taxon>
        <taxon>Bacteroidota</taxon>
        <taxon>Cytophagia</taxon>
        <taxon>Cytophagales</taxon>
        <taxon>Hymenobacteraceae</taxon>
        <taxon>Hymenobacter</taxon>
    </lineage>
</organism>